<accession>A0A0F8XKV1</accession>
<dbReference type="EMBL" id="LAZR01062342">
    <property type="protein sequence ID" value="KKK61725.1"/>
    <property type="molecule type" value="Genomic_DNA"/>
</dbReference>
<sequence>IVQDDDTRGEFREIFEADIWEASIIDEPMNRAAQITEVKSATVFQNLPVAGRDEAWDESGAVGRVRSFTDSEDSPTPEFKKCFLWHDATAPDSFDSYRFLVCDVVGGELTVVPKALADAARELQNKASDELPETVRTEVVVHAQQYYAKMGVPSPFKGEDKNLFVTLEALGGMSERQVERALIASGRFSKKAATVLAGKARGASVSDADMGQVLEEIQKIHI</sequence>
<name>A0A0F8XKV1_9ZZZZ</name>
<protein>
    <submittedName>
        <fullName evidence="1">Uncharacterized protein</fullName>
    </submittedName>
</protein>
<dbReference type="AlphaFoldDB" id="A0A0F8XKV1"/>
<reference evidence="1" key="1">
    <citation type="journal article" date="2015" name="Nature">
        <title>Complex archaea that bridge the gap between prokaryotes and eukaryotes.</title>
        <authorList>
            <person name="Spang A."/>
            <person name="Saw J.H."/>
            <person name="Jorgensen S.L."/>
            <person name="Zaremba-Niedzwiedzka K."/>
            <person name="Martijn J."/>
            <person name="Lind A.E."/>
            <person name="van Eijk R."/>
            <person name="Schleper C."/>
            <person name="Guy L."/>
            <person name="Ettema T.J."/>
        </authorList>
    </citation>
    <scope>NUCLEOTIDE SEQUENCE</scope>
</reference>
<feature type="non-terminal residue" evidence="1">
    <location>
        <position position="1"/>
    </location>
</feature>
<proteinExistence type="predicted"/>
<gene>
    <name evidence="1" type="ORF">LCGC14_3011450</name>
</gene>
<evidence type="ECO:0000313" key="1">
    <source>
        <dbReference type="EMBL" id="KKK61725.1"/>
    </source>
</evidence>
<comment type="caution">
    <text evidence="1">The sequence shown here is derived from an EMBL/GenBank/DDBJ whole genome shotgun (WGS) entry which is preliminary data.</text>
</comment>
<organism evidence="1">
    <name type="scientific">marine sediment metagenome</name>
    <dbReference type="NCBI Taxonomy" id="412755"/>
    <lineage>
        <taxon>unclassified sequences</taxon>
        <taxon>metagenomes</taxon>
        <taxon>ecological metagenomes</taxon>
    </lineage>
</organism>